<evidence type="ECO:0000256" key="8">
    <source>
        <dbReference type="PIRSR" id="PIRSR611782-2"/>
    </source>
</evidence>
<dbReference type="GO" id="GO:0004252">
    <property type="term" value="F:serine-type endopeptidase activity"/>
    <property type="evidence" value="ECO:0007669"/>
    <property type="project" value="InterPro"/>
</dbReference>
<name>A0A2H0LXK6_9BACT</name>
<dbReference type="EMBL" id="PCWA01000109">
    <property type="protein sequence ID" value="PIQ88404.1"/>
    <property type="molecule type" value="Genomic_DNA"/>
</dbReference>
<feature type="binding site" evidence="8">
    <location>
        <begin position="255"/>
        <end position="257"/>
    </location>
    <ligand>
        <name>substrate</name>
    </ligand>
</feature>
<evidence type="ECO:0000313" key="12">
    <source>
        <dbReference type="Proteomes" id="UP000229641"/>
    </source>
</evidence>
<gene>
    <name evidence="11" type="ORF">COV72_08865</name>
</gene>
<dbReference type="SUPFAM" id="SSF50494">
    <property type="entry name" value="Trypsin-like serine proteases"/>
    <property type="match status" value="1"/>
</dbReference>
<feature type="binding site" evidence="8">
    <location>
        <position position="77"/>
    </location>
    <ligand>
        <name>substrate</name>
    </ligand>
</feature>
<evidence type="ECO:0000256" key="1">
    <source>
        <dbReference type="ARBA" id="ARBA00010541"/>
    </source>
</evidence>
<dbReference type="InterPro" id="IPR036034">
    <property type="entry name" value="PDZ_sf"/>
</dbReference>
<protein>
    <recommendedName>
        <fullName evidence="10">PDZ domain-containing protein</fullName>
    </recommendedName>
</protein>
<evidence type="ECO:0000256" key="5">
    <source>
        <dbReference type="ARBA" id="ARBA00022801"/>
    </source>
</evidence>
<reference evidence="11 12" key="1">
    <citation type="submission" date="2017-09" db="EMBL/GenBank/DDBJ databases">
        <title>Depth-based differentiation of microbial function through sediment-hosted aquifers and enrichment of novel symbionts in the deep terrestrial subsurface.</title>
        <authorList>
            <person name="Probst A.J."/>
            <person name="Ladd B."/>
            <person name="Jarett J.K."/>
            <person name="Geller-Mcgrath D.E."/>
            <person name="Sieber C.M."/>
            <person name="Emerson J.B."/>
            <person name="Anantharaman K."/>
            <person name="Thomas B.C."/>
            <person name="Malmstrom R."/>
            <person name="Stieglmeier M."/>
            <person name="Klingl A."/>
            <person name="Woyke T."/>
            <person name="Ryan C.M."/>
            <person name="Banfield J.F."/>
        </authorList>
    </citation>
    <scope>NUCLEOTIDE SEQUENCE [LARGE SCALE GENOMIC DNA]</scope>
    <source>
        <strain evidence="11">CG11_big_fil_rev_8_21_14_0_20_42_13</strain>
    </source>
</reference>
<evidence type="ECO:0000256" key="3">
    <source>
        <dbReference type="ARBA" id="ARBA00022729"/>
    </source>
</evidence>
<accession>A0A2H0LXK6</accession>
<dbReference type="PRINTS" id="PR00834">
    <property type="entry name" value="PROTEASES2C"/>
</dbReference>
<dbReference type="InterPro" id="IPR001478">
    <property type="entry name" value="PDZ"/>
</dbReference>
<keyword evidence="9" id="KW-0472">Membrane</keyword>
<dbReference type="Pfam" id="PF13365">
    <property type="entry name" value="Trypsin_2"/>
    <property type="match status" value="1"/>
</dbReference>
<dbReference type="SUPFAM" id="SSF50156">
    <property type="entry name" value="PDZ domain-like"/>
    <property type="match status" value="2"/>
</dbReference>
<evidence type="ECO:0000256" key="7">
    <source>
        <dbReference type="PIRSR" id="PIRSR611782-1"/>
    </source>
</evidence>
<evidence type="ECO:0000313" key="11">
    <source>
        <dbReference type="EMBL" id="PIQ88404.1"/>
    </source>
</evidence>
<keyword evidence="4" id="KW-0677">Repeat</keyword>
<keyword evidence="3" id="KW-0732">Signal</keyword>
<keyword evidence="9" id="KW-0812">Transmembrane</keyword>
<evidence type="ECO:0000256" key="4">
    <source>
        <dbReference type="ARBA" id="ARBA00022737"/>
    </source>
</evidence>
<evidence type="ECO:0000256" key="9">
    <source>
        <dbReference type="SAM" id="Phobius"/>
    </source>
</evidence>
<feature type="binding site" evidence="8">
    <location>
        <position position="144"/>
    </location>
    <ligand>
        <name>substrate</name>
    </ligand>
</feature>
<dbReference type="CDD" id="cd10839">
    <property type="entry name" value="cpPDZ1_DegP-like"/>
    <property type="match status" value="1"/>
</dbReference>
<dbReference type="SMART" id="SM00228">
    <property type="entry name" value="PDZ"/>
    <property type="match status" value="2"/>
</dbReference>
<proteinExistence type="inferred from homology"/>
<keyword evidence="9" id="KW-1133">Transmembrane helix</keyword>
<dbReference type="Proteomes" id="UP000229641">
    <property type="component" value="Unassembled WGS sequence"/>
</dbReference>
<feature type="domain" description="PDZ" evidence="10">
    <location>
        <begin position="301"/>
        <end position="393"/>
    </location>
</feature>
<comment type="similarity">
    <text evidence="1">Belongs to the peptidase S1C family.</text>
</comment>
<feature type="active site" description="Charge relay system" evidence="7">
    <location>
        <position position="174"/>
    </location>
</feature>
<keyword evidence="6" id="KW-0720">Serine protease</keyword>
<dbReference type="Gene3D" id="2.40.10.120">
    <property type="match status" value="1"/>
</dbReference>
<comment type="caution">
    <text evidence="11">The sequence shown here is derived from an EMBL/GenBank/DDBJ whole genome shotgun (WGS) entry which is preliminary data.</text>
</comment>
<feature type="binding site" evidence="8">
    <location>
        <position position="174"/>
    </location>
    <ligand>
        <name>substrate</name>
    </ligand>
</feature>
<keyword evidence="5" id="KW-0378">Hydrolase</keyword>
<dbReference type="Pfam" id="PF13180">
    <property type="entry name" value="PDZ_2"/>
    <property type="match status" value="1"/>
</dbReference>
<feature type="active site" description="Charge relay system" evidence="7">
    <location>
        <position position="257"/>
    </location>
</feature>
<feature type="active site" description="Charge relay system" evidence="7">
    <location>
        <position position="144"/>
    </location>
</feature>
<evidence type="ECO:0000256" key="2">
    <source>
        <dbReference type="ARBA" id="ARBA00022670"/>
    </source>
</evidence>
<organism evidence="11 12">
    <name type="scientific">Candidatus Ghiorseimicrobium undicola</name>
    <dbReference type="NCBI Taxonomy" id="1974746"/>
    <lineage>
        <taxon>Bacteria</taxon>
        <taxon>Pseudomonadati</taxon>
        <taxon>Candidatus Omnitrophota</taxon>
        <taxon>Candidatus Ghiorseimicrobium</taxon>
    </lineage>
</organism>
<dbReference type="Gene3D" id="2.30.42.10">
    <property type="match status" value="2"/>
</dbReference>
<dbReference type="PANTHER" id="PTHR22939">
    <property type="entry name" value="SERINE PROTEASE FAMILY S1C HTRA-RELATED"/>
    <property type="match status" value="1"/>
</dbReference>
<evidence type="ECO:0000259" key="10">
    <source>
        <dbReference type="PROSITE" id="PS50106"/>
    </source>
</evidence>
<evidence type="ECO:0000256" key="6">
    <source>
        <dbReference type="ARBA" id="ARBA00022825"/>
    </source>
</evidence>
<dbReference type="PANTHER" id="PTHR22939:SF129">
    <property type="entry name" value="SERINE PROTEASE HTRA2, MITOCHONDRIAL"/>
    <property type="match status" value="1"/>
</dbReference>
<dbReference type="InterPro" id="IPR001940">
    <property type="entry name" value="Peptidase_S1C"/>
</dbReference>
<dbReference type="PROSITE" id="PS50106">
    <property type="entry name" value="PDZ"/>
    <property type="match status" value="1"/>
</dbReference>
<dbReference type="AlphaFoldDB" id="A0A2H0LXK6"/>
<dbReference type="InterPro" id="IPR009003">
    <property type="entry name" value="Peptidase_S1_PA"/>
</dbReference>
<feature type="transmembrane region" description="Helical" evidence="9">
    <location>
        <begin position="7"/>
        <end position="26"/>
    </location>
</feature>
<keyword evidence="2" id="KW-0645">Protease</keyword>
<sequence>MRKIKHKLLWGMVFIMGVLAGIFFTAKLDIMPRVGAVISTQKDDFASYSDNISEGLENAVINVAEKVGQAVVSISTEHTERVPGGVRRFYFGTPFGGNEQFGDEFFRRFFDDFFGDVPEREFKQQGLGSGVIIDGEGYILTNEHVVADADKITVTLPDGREFEGEIKGKDARADLAVIKINARDLPVARLGNSDNVKIGQWVIAIGNPFGFVLHSPEPTVTAGVVSALHRSLGRALSRDKDFTDLIQTDAAINPGNSGGPLVSLNGEVIGINVAIFSTTGGYQGVGFAIPINSAKRILDKLIAGKKILYGWLGVTVQELDDKLAEYFGLAAGTKGVLVNDVIKDGPAEKGGLKSGDIILSFEGKNISSLRELLSIVAGSEVGKKVKMDIWRDKKAKAITIEIGERPEDLDTGLTLSKPGQTDEYWRGIKVKDIDQETRRRFNLAASEEGVVVIDIEPDSSADEAVMLAGDIIDEINKAKISNVDDFKRISKDLKGDVLIRTRRGYIVMKDK</sequence>
<dbReference type="InterPro" id="IPR011782">
    <property type="entry name" value="Pept_S1C_Do"/>
</dbReference>
<dbReference type="NCBIfam" id="TIGR02037">
    <property type="entry name" value="degP_htrA_DO"/>
    <property type="match status" value="1"/>
</dbReference>
<dbReference type="GO" id="GO:0006508">
    <property type="term" value="P:proteolysis"/>
    <property type="evidence" value="ECO:0007669"/>
    <property type="project" value="UniProtKB-KW"/>
</dbReference>